<sequence>MTLLNTMCQLDQNACTSTIAPCEPRRSSAVSCRRIAATKIPGLSCSGGTHDRCDNPRRAHNWKVRLPVRVQEWIDRTYGSRNDTRRH</sequence>
<dbReference type="AlphaFoldDB" id="A0A2P4XW48"/>
<keyword evidence="2" id="KW-1185">Reference proteome</keyword>
<gene>
    <name evidence="1" type="ORF">PHPALM_13900</name>
</gene>
<evidence type="ECO:0000313" key="1">
    <source>
        <dbReference type="EMBL" id="POM69777.1"/>
    </source>
</evidence>
<dbReference type="EMBL" id="NCKW01007822">
    <property type="protein sequence ID" value="POM69777.1"/>
    <property type="molecule type" value="Genomic_DNA"/>
</dbReference>
<comment type="caution">
    <text evidence="1">The sequence shown here is derived from an EMBL/GenBank/DDBJ whole genome shotgun (WGS) entry which is preliminary data.</text>
</comment>
<evidence type="ECO:0000313" key="2">
    <source>
        <dbReference type="Proteomes" id="UP000237271"/>
    </source>
</evidence>
<name>A0A2P4XW48_9STRA</name>
<accession>A0A2P4XW48</accession>
<proteinExistence type="predicted"/>
<protein>
    <submittedName>
        <fullName evidence="1">Uncharacterized protein</fullName>
    </submittedName>
</protein>
<reference evidence="1 2" key="1">
    <citation type="journal article" date="2017" name="Genome Biol. Evol.">
        <title>Phytophthora megakarya and P. palmivora, closely related causal agents of cacao black pod rot, underwent increases in genome sizes and gene numbers by different mechanisms.</title>
        <authorList>
            <person name="Ali S.S."/>
            <person name="Shao J."/>
            <person name="Lary D.J."/>
            <person name="Kronmiller B."/>
            <person name="Shen D."/>
            <person name="Strem M.D."/>
            <person name="Amoako-Attah I."/>
            <person name="Akrofi A.Y."/>
            <person name="Begoude B.A."/>
            <person name="Ten Hoopen G.M."/>
            <person name="Coulibaly K."/>
            <person name="Kebe B.I."/>
            <person name="Melnick R.L."/>
            <person name="Guiltinan M.J."/>
            <person name="Tyler B.M."/>
            <person name="Meinhardt L.W."/>
            <person name="Bailey B.A."/>
        </authorList>
    </citation>
    <scope>NUCLEOTIDE SEQUENCE [LARGE SCALE GENOMIC DNA]</scope>
    <source>
        <strain evidence="2">sbr112.9</strain>
    </source>
</reference>
<organism evidence="1 2">
    <name type="scientific">Phytophthora palmivora</name>
    <dbReference type="NCBI Taxonomy" id="4796"/>
    <lineage>
        <taxon>Eukaryota</taxon>
        <taxon>Sar</taxon>
        <taxon>Stramenopiles</taxon>
        <taxon>Oomycota</taxon>
        <taxon>Peronosporomycetes</taxon>
        <taxon>Peronosporales</taxon>
        <taxon>Peronosporaceae</taxon>
        <taxon>Phytophthora</taxon>
    </lineage>
</organism>
<dbReference type="Proteomes" id="UP000237271">
    <property type="component" value="Unassembled WGS sequence"/>
</dbReference>